<reference evidence="2 3" key="1">
    <citation type="submission" date="2016-11" db="EMBL/GenBank/DDBJ databases">
        <authorList>
            <person name="Jaros S."/>
            <person name="Januszkiewicz K."/>
            <person name="Wedrychowicz H."/>
        </authorList>
    </citation>
    <scope>NUCLEOTIDE SEQUENCE [LARGE SCALE GENOMIC DNA]</scope>
    <source>
        <strain evidence="2 3">DSM 46144</strain>
    </source>
</reference>
<organism evidence="2 3">
    <name type="scientific">Cryptosporangium aurantiacum</name>
    <dbReference type="NCBI Taxonomy" id="134849"/>
    <lineage>
        <taxon>Bacteria</taxon>
        <taxon>Bacillati</taxon>
        <taxon>Actinomycetota</taxon>
        <taxon>Actinomycetes</taxon>
        <taxon>Cryptosporangiales</taxon>
        <taxon>Cryptosporangiaceae</taxon>
        <taxon>Cryptosporangium</taxon>
    </lineage>
</organism>
<protein>
    <submittedName>
        <fullName evidence="2">Uncharacterized protein</fullName>
    </submittedName>
</protein>
<sequence length="137" mass="15579">MAQPCPADPEESTPRHLTSAPDADAKPRKGRLHYRRLWLNRPGFHGRGHLLSEVHLDRNSDGVAIRAEFLLADCSRSVTIDFDMYENATAADRRNALRKARLLRESVNSFCDALEVAAAEYEADRAARRARRRPRRS</sequence>
<proteinExistence type="predicted"/>
<gene>
    <name evidence="2" type="ORF">SAMN05443668_101442</name>
</gene>
<evidence type="ECO:0000313" key="2">
    <source>
        <dbReference type="EMBL" id="SHM37782.1"/>
    </source>
</evidence>
<dbReference type="AlphaFoldDB" id="A0A1M7IAI4"/>
<dbReference type="EMBL" id="FRCS01000001">
    <property type="protein sequence ID" value="SHM37782.1"/>
    <property type="molecule type" value="Genomic_DNA"/>
</dbReference>
<dbReference type="Proteomes" id="UP000184440">
    <property type="component" value="Unassembled WGS sequence"/>
</dbReference>
<dbReference type="OrthoDB" id="5149156at2"/>
<evidence type="ECO:0000256" key="1">
    <source>
        <dbReference type="SAM" id="MobiDB-lite"/>
    </source>
</evidence>
<name>A0A1M7IAI4_9ACTN</name>
<accession>A0A1M7IAI4</accession>
<feature type="region of interest" description="Disordered" evidence="1">
    <location>
        <begin position="1"/>
        <end position="28"/>
    </location>
</feature>
<keyword evidence="3" id="KW-1185">Reference proteome</keyword>
<evidence type="ECO:0000313" key="3">
    <source>
        <dbReference type="Proteomes" id="UP000184440"/>
    </source>
</evidence>
<dbReference type="RefSeq" id="WP_084740133.1">
    <property type="nucleotide sequence ID" value="NZ_FRCS01000001.1"/>
</dbReference>